<reference evidence="1" key="1">
    <citation type="submission" date="2022-06" db="EMBL/GenBank/DDBJ databases">
        <authorList>
            <person name="Ping M."/>
        </authorList>
    </citation>
    <scope>NUCLEOTIDE SEQUENCE</scope>
    <source>
        <strain evidence="1">JCM11759T</strain>
        <plasmid evidence="1">unnamed1</plasmid>
    </source>
</reference>
<evidence type="ECO:0000313" key="1">
    <source>
        <dbReference type="EMBL" id="USY23548.1"/>
    </source>
</evidence>
<gene>
    <name evidence="1" type="ORF">NE857_34005</name>
</gene>
<dbReference type="RefSeq" id="WP_254422202.1">
    <property type="nucleotide sequence ID" value="NZ_BAAAJB010000040.1"/>
</dbReference>
<proteinExistence type="predicted"/>
<keyword evidence="1" id="KW-0614">Plasmid</keyword>
<protein>
    <recommendedName>
        <fullName evidence="3">RanBP2-type domain-containing protein</fullName>
    </recommendedName>
</protein>
<evidence type="ECO:0000313" key="2">
    <source>
        <dbReference type="Proteomes" id="UP001055940"/>
    </source>
</evidence>
<keyword evidence="2" id="KW-1185">Reference proteome</keyword>
<sequence length="108" mass="11762">MQHPTSPAPAPEPRTAPTWRCTGCDTYVANTAWVCTTCGVDRQGNDTYDYATDPRSEHPVRVVWRDDEITDAVRADSPTEALEAARANWPGATVALVEQTLDRSTDGG</sequence>
<accession>A0ABY5DJT1</accession>
<geneLocation type="plasmid" evidence="1 2">
    <name>unnamed1</name>
</geneLocation>
<organism evidence="1 2">
    <name type="scientific">Nocardiopsis exhalans</name>
    <dbReference type="NCBI Taxonomy" id="163604"/>
    <lineage>
        <taxon>Bacteria</taxon>
        <taxon>Bacillati</taxon>
        <taxon>Actinomycetota</taxon>
        <taxon>Actinomycetes</taxon>
        <taxon>Streptosporangiales</taxon>
        <taxon>Nocardiopsidaceae</taxon>
        <taxon>Nocardiopsis</taxon>
    </lineage>
</organism>
<dbReference type="Proteomes" id="UP001055940">
    <property type="component" value="Plasmid unnamed1"/>
</dbReference>
<evidence type="ECO:0008006" key="3">
    <source>
        <dbReference type="Google" id="ProtNLM"/>
    </source>
</evidence>
<dbReference type="EMBL" id="CP099838">
    <property type="protein sequence ID" value="USY23548.1"/>
    <property type="molecule type" value="Genomic_DNA"/>
</dbReference>
<name>A0ABY5DJT1_9ACTN</name>